<dbReference type="GO" id="GO:0000398">
    <property type="term" value="P:mRNA splicing, via spliceosome"/>
    <property type="evidence" value="ECO:0007669"/>
    <property type="project" value="InterPro"/>
</dbReference>
<dbReference type="EMBL" id="BFAA01455573">
    <property type="protein sequence ID" value="GCB87342.1"/>
    <property type="molecule type" value="Genomic_DNA"/>
</dbReference>
<keyword evidence="2" id="KW-1185">Reference proteome</keyword>
<gene>
    <name evidence="1" type="ORF">scyTo_0028037</name>
</gene>
<sequence>MAKKLKSERKDEDADELERKGLIVFNATSEFCRTLGEIPTYGLAGNREEQEELLVRVG</sequence>
<proteinExistence type="predicted"/>
<dbReference type="InterPro" id="IPR005011">
    <property type="entry name" value="SNU66/SART1"/>
</dbReference>
<dbReference type="STRING" id="75743.A0A401QPU1"/>
<evidence type="ECO:0000313" key="2">
    <source>
        <dbReference type="Proteomes" id="UP000288216"/>
    </source>
</evidence>
<evidence type="ECO:0000313" key="1">
    <source>
        <dbReference type="EMBL" id="GCB87342.1"/>
    </source>
</evidence>
<dbReference type="Pfam" id="PF03343">
    <property type="entry name" value="SART-1"/>
    <property type="match status" value="1"/>
</dbReference>
<reference evidence="1 2" key="1">
    <citation type="journal article" date="2018" name="Nat. Ecol. Evol.">
        <title>Shark genomes provide insights into elasmobranch evolution and the origin of vertebrates.</title>
        <authorList>
            <person name="Hara Y"/>
            <person name="Yamaguchi K"/>
            <person name="Onimaru K"/>
            <person name="Kadota M"/>
            <person name="Koyanagi M"/>
            <person name="Keeley SD"/>
            <person name="Tatsumi K"/>
            <person name="Tanaka K"/>
            <person name="Motone F"/>
            <person name="Kageyama Y"/>
            <person name="Nozu R"/>
            <person name="Adachi N"/>
            <person name="Nishimura O"/>
            <person name="Nakagawa R"/>
            <person name="Tanegashima C"/>
            <person name="Kiyatake I"/>
            <person name="Matsumoto R"/>
            <person name="Murakumo K"/>
            <person name="Nishida K"/>
            <person name="Terakita A"/>
            <person name="Kuratani S"/>
            <person name="Sato K"/>
            <person name="Hyodo S Kuraku.S."/>
        </authorList>
    </citation>
    <scope>NUCLEOTIDE SEQUENCE [LARGE SCALE GENOMIC DNA]</scope>
</reference>
<name>A0A401QPU1_SCYTO</name>
<organism evidence="1 2">
    <name type="scientific">Scyliorhinus torazame</name>
    <name type="common">Cloudy catshark</name>
    <name type="synonym">Catulus torazame</name>
    <dbReference type="NCBI Taxonomy" id="75743"/>
    <lineage>
        <taxon>Eukaryota</taxon>
        <taxon>Metazoa</taxon>
        <taxon>Chordata</taxon>
        <taxon>Craniata</taxon>
        <taxon>Vertebrata</taxon>
        <taxon>Chondrichthyes</taxon>
        <taxon>Elasmobranchii</taxon>
        <taxon>Galeomorphii</taxon>
        <taxon>Galeoidea</taxon>
        <taxon>Carcharhiniformes</taxon>
        <taxon>Scyliorhinidae</taxon>
        <taxon>Scyliorhinus</taxon>
    </lineage>
</organism>
<feature type="non-terminal residue" evidence="1">
    <location>
        <position position="58"/>
    </location>
</feature>
<comment type="caution">
    <text evidence="1">The sequence shown here is derived from an EMBL/GenBank/DDBJ whole genome shotgun (WGS) entry which is preliminary data.</text>
</comment>
<dbReference type="AlphaFoldDB" id="A0A401QPU1"/>
<protein>
    <submittedName>
        <fullName evidence="1">Uncharacterized protein</fullName>
    </submittedName>
</protein>
<accession>A0A401QPU1</accession>
<dbReference type="OrthoDB" id="5583at2759"/>
<dbReference type="Proteomes" id="UP000288216">
    <property type="component" value="Unassembled WGS sequence"/>
</dbReference>